<gene>
    <name evidence="3" type="ORF">K505DRAFT_237379</name>
</gene>
<feature type="domain" description="Zn(2)-C6 fungal-type" evidence="2">
    <location>
        <begin position="25"/>
        <end position="55"/>
    </location>
</feature>
<keyword evidence="1" id="KW-0539">Nucleus</keyword>
<name>A0A6A6XL09_9PLEO</name>
<dbReference type="Proteomes" id="UP000799757">
    <property type="component" value="Unassembled WGS sequence"/>
</dbReference>
<dbReference type="SUPFAM" id="SSF57701">
    <property type="entry name" value="Zn2/Cys6 DNA-binding domain"/>
    <property type="match status" value="1"/>
</dbReference>
<dbReference type="CDD" id="cd00067">
    <property type="entry name" value="GAL4"/>
    <property type="match status" value="1"/>
</dbReference>
<dbReference type="EMBL" id="MU001827">
    <property type="protein sequence ID" value="KAF2796585.1"/>
    <property type="molecule type" value="Genomic_DNA"/>
</dbReference>
<dbReference type="SMART" id="SM00066">
    <property type="entry name" value="GAL4"/>
    <property type="match status" value="1"/>
</dbReference>
<protein>
    <recommendedName>
        <fullName evidence="2">Zn(2)-C6 fungal-type domain-containing protein</fullName>
    </recommendedName>
</protein>
<dbReference type="GO" id="GO:0008270">
    <property type="term" value="F:zinc ion binding"/>
    <property type="evidence" value="ECO:0007669"/>
    <property type="project" value="InterPro"/>
</dbReference>
<dbReference type="GO" id="GO:0001228">
    <property type="term" value="F:DNA-binding transcription activator activity, RNA polymerase II-specific"/>
    <property type="evidence" value="ECO:0007669"/>
    <property type="project" value="TreeGrafter"/>
</dbReference>
<evidence type="ECO:0000313" key="4">
    <source>
        <dbReference type="Proteomes" id="UP000799757"/>
    </source>
</evidence>
<proteinExistence type="predicted"/>
<dbReference type="PANTHER" id="PTHR47784:SF9">
    <property type="entry name" value="ZN(II)2CYS6 TRANSCRIPTION FACTOR (EUROFUNG)"/>
    <property type="match status" value="1"/>
</dbReference>
<sequence>MPATISRFQEGPERKRKAHAKSRKGCGNCKLRRVKCDETRPRCQKCLSYGVSCNYNGKESSLELSAQGSFQVDLSPRSSLSNRVVDMGLSPPLSINQNMVAMANDCLNTGSLDMDIKSMDGFRHWHQANFWTFTEQDLGVMKRFQERTVMTIGTKKTAPAYRDCIYQLSFRHPFLMHMVLSLTLMHDAHLATHSPSLAASTTRASLQHWNTATKLFNRILSNTILPSARDAIWATGALIGATVFAYVESSDPFTAWPLKPSDPHDLDWLKLSEGKKAIWKLADPLRPDSIFHNISKEHSFVEIPQWIRANNLSTIPEDVLAIFDITPESTVTNNVYHLPTLILSRLHSLAPTHDNALNFLYFMGYMTADFRGLLETKDPRALLLLAWWFKKLEKGELWWLTRRAKVEGEGIRIWLERWHGVGALNDLFDRLEMPRGNEEGLGRGRKLVVQEDSPALPGPWCGAPAAYEGLNCPVQ</sequence>
<keyword evidence="4" id="KW-1185">Reference proteome</keyword>
<dbReference type="PANTHER" id="PTHR47784">
    <property type="entry name" value="STEROL UPTAKE CONTROL PROTEIN 2"/>
    <property type="match status" value="1"/>
</dbReference>
<evidence type="ECO:0000256" key="1">
    <source>
        <dbReference type="ARBA" id="ARBA00023242"/>
    </source>
</evidence>
<dbReference type="PROSITE" id="PS50048">
    <property type="entry name" value="ZN2_CY6_FUNGAL_2"/>
    <property type="match status" value="1"/>
</dbReference>
<accession>A0A6A6XL09</accession>
<dbReference type="PROSITE" id="PS00463">
    <property type="entry name" value="ZN2_CY6_FUNGAL_1"/>
    <property type="match status" value="1"/>
</dbReference>
<dbReference type="InterPro" id="IPR053157">
    <property type="entry name" value="Sterol_Uptake_Regulator"/>
</dbReference>
<organism evidence="3 4">
    <name type="scientific">Melanomma pulvis-pyrius CBS 109.77</name>
    <dbReference type="NCBI Taxonomy" id="1314802"/>
    <lineage>
        <taxon>Eukaryota</taxon>
        <taxon>Fungi</taxon>
        <taxon>Dikarya</taxon>
        <taxon>Ascomycota</taxon>
        <taxon>Pezizomycotina</taxon>
        <taxon>Dothideomycetes</taxon>
        <taxon>Pleosporomycetidae</taxon>
        <taxon>Pleosporales</taxon>
        <taxon>Melanommataceae</taxon>
        <taxon>Melanomma</taxon>
    </lineage>
</organism>
<dbReference type="AlphaFoldDB" id="A0A6A6XL09"/>
<evidence type="ECO:0000259" key="2">
    <source>
        <dbReference type="PROSITE" id="PS50048"/>
    </source>
</evidence>
<dbReference type="OrthoDB" id="416217at2759"/>
<dbReference type="InterPro" id="IPR036864">
    <property type="entry name" value="Zn2-C6_fun-type_DNA-bd_sf"/>
</dbReference>
<dbReference type="InterPro" id="IPR001138">
    <property type="entry name" value="Zn2Cys6_DnaBD"/>
</dbReference>
<dbReference type="Gene3D" id="4.10.240.10">
    <property type="entry name" value="Zn(2)-C6 fungal-type DNA-binding domain"/>
    <property type="match status" value="1"/>
</dbReference>
<reference evidence="3" key="1">
    <citation type="journal article" date="2020" name="Stud. Mycol.">
        <title>101 Dothideomycetes genomes: a test case for predicting lifestyles and emergence of pathogens.</title>
        <authorList>
            <person name="Haridas S."/>
            <person name="Albert R."/>
            <person name="Binder M."/>
            <person name="Bloem J."/>
            <person name="Labutti K."/>
            <person name="Salamov A."/>
            <person name="Andreopoulos B."/>
            <person name="Baker S."/>
            <person name="Barry K."/>
            <person name="Bills G."/>
            <person name="Bluhm B."/>
            <person name="Cannon C."/>
            <person name="Castanera R."/>
            <person name="Culley D."/>
            <person name="Daum C."/>
            <person name="Ezra D."/>
            <person name="Gonzalez J."/>
            <person name="Henrissat B."/>
            <person name="Kuo A."/>
            <person name="Liang C."/>
            <person name="Lipzen A."/>
            <person name="Lutzoni F."/>
            <person name="Magnuson J."/>
            <person name="Mondo S."/>
            <person name="Nolan M."/>
            <person name="Ohm R."/>
            <person name="Pangilinan J."/>
            <person name="Park H.-J."/>
            <person name="Ramirez L."/>
            <person name="Alfaro M."/>
            <person name="Sun H."/>
            <person name="Tritt A."/>
            <person name="Yoshinaga Y."/>
            <person name="Zwiers L.-H."/>
            <person name="Turgeon B."/>
            <person name="Goodwin S."/>
            <person name="Spatafora J."/>
            <person name="Crous P."/>
            <person name="Grigoriev I."/>
        </authorList>
    </citation>
    <scope>NUCLEOTIDE SEQUENCE</scope>
    <source>
        <strain evidence="3">CBS 109.77</strain>
    </source>
</reference>
<dbReference type="Pfam" id="PF00172">
    <property type="entry name" value="Zn_clus"/>
    <property type="match status" value="1"/>
</dbReference>
<evidence type="ECO:0000313" key="3">
    <source>
        <dbReference type="EMBL" id="KAF2796585.1"/>
    </source>
</evidence>